<comment type="caution">
    <text evidence="8">The sequence shown here is derived from an EMBL/GenBank/DDBJ whole genome shotgun (WGS) entry which is preliminary data.</text>
</comment>
<dbReference type="GO" id="GO:0009279">
    <property type="term" value="C:cell outer membrane"/>
    <property type="evidence" value="ECO:0007669"/>
    <property type="project" value="UniProtKB-SubCell"/>
</dbReference>
<dbReference type="GO" id="GO:0071973">
    <property type="term" value="P:bacterial-type flagellum-dependent cell motility"/>
    <property type="evidence" value="ECO:0007669"/>
    <property type="project" value="InterPro"/>
</dbReference>
<evidence type="ECO:0000256" key="6">
    <source>
        <dbReference type="ARBA" id="ARBA00023237"/>
    </source>
</evidence>
<keyword evidence="8" id="KW-0282">Flagellum</keyword>
<organism evidence="8 9">
    <name type="scientific">Candidatus Desulfobia pelagia</name>
    <dbReference type="NCBI Taxonomy" id="2841692"/>
    <lineage>
        <taxon>Bacteria</taxon>
        <taxon>Pseudomonadati</taxon>
        <taxon>Thermodesulfobacteriota</taxon>
        <taxon>Desulfobulbia</taxon>
        <taxon>Desulfobulbales</taxon>
        <taxon>Desulfobulbaceae</taxon>
        <taxon>Candidatus Desulfobia</taxon>
    </lineage>
</organism>
<proteinExistence type="inferred from homology"/>
<dbReference type="AlphaFoldDB" id="A0A8J6NFG4"/>
<keyword evidence="8" id="KW-0966">Cell projection</keyword>
<comment type="subunit">
    <text evidence="7">The basal body constitutes a major portion of the flagellar organelle and consists of four rings (L,P,S, and M) mounted on a central rod.</text>
</comment>
<evidence type="ECO:0000313" key="8">
    <source>
        <dbReference type="EMBL" id="MBC8317923.1"/>
    </source>
</evidence>
<dbReference type="GO" id="GO:0009427">
    <property type="term" value="C:bacterial-type flagellum basal body, distal rod, L ring"/>
    <property type="evidence" value="ECO:0007669"/>
    <property type="project" value="InterPro"/>
</dbReference>
<comment type="function">
    <text evidence="1 7">Assembles around the rod to form the L-ring and probably protects the motor/basal body from shearing forces during rotation.</text>
</comment>
<keyword evidence="3" id="KW-0732">Signal</keyword>
<dbReference type="InterPro" id="IPR000527">
    <property type="entry name" value="Flag_Lring"/>
</dbReference>
<keyword evidence="4 7" id="KW-0472">Membrane</keyword>
<dbReference type="Proteomes" id="UP000614424">
    <property type="component" value="Unassembled WGS sequence"/>
</dbReference>
<dbReference type="HAMAP" id="MF_00415">
    <property type="entry name" value="FlgH"/>
    <property type="match status" value="1"/>
</dbReference>
<dbReference type="PANTHER" id="PTHR34933">
    <property type="entry name" value="FLAGELLAR L-RING PROTEIN"/>
    <property type="match status" value="1"/>
</dbReference>
<dbReference type="Pfam" id="PF02107">
    <property type="entry name" value="FlgH"/>
    <property type="match status" value="1"/>
</dbReference>
<evidence type="ECO:0000256" key="5">
    <source>
        <dbReference type="ARBA" id="ARBA00023143"/>
    </source>
</evidence>
<dbReference type="PANTHER" id="PTHR34933:SF1">
    <property type="entry name" value="FLAGELLAR L-RING PROTEIN"/>
    <property type="match status" value="1"/>
</dbReference>
<keyword evidence="6 7" id="KW-0998">Cell outer membrane</keyword>
<comment type="subcellular location">
    <subcellularLocation>
        <location evidence="7">Cell outer membrane</location>
    </subcellularLocation>
    <subcellularLocation>
        <location evidence="7">Bacterial flagellum basal body</location>
    </subcellularLocation>
</comment>
<evidence type="ECO:0000256" key="1">
    <source>
        <dbReference type="ARBA" id="ARBA00002591"/>
    </source>
</evidence>
<evidence type="ECO:0000256" key="3">
    <source>
        <dbReference type="ARBA" id="ARBA00022729"/>
    </source>
</evidence>
<dbReference type="GO" id="GO:0003774">
    <property type="term" value="F:cytoskeletal motor activity"/>
    <property type="evidence" value="ECO:0007669"/>
    <property type="project" value="InterPro"/>
</dbReference>
<evidence type="ECO:0000256" key="7">
    <source>
        <dbReference type="HAMAP-Rule" id="MF_00415"/>
    </source>
</evidence>
<keyword evidence="5 7" id="KW-0975">Bacterial flagellum</keyword>
<sequence>MHYTLIAVILILCQAGCTSLSQNASQKDILPERMSIPTVKTAKAQPAEGSLYNDRAMNLYQDNRAHQIGDILVVNIVETSSGKKNAKTKTERESTVSGDLTYLFRFASWMHLQDPNIPGSQTIGANLTNDFEGKGETSRNSTVTATISARVIDKTMDGNLIIRGFREIKVNNETQHIILSGMVRPQDISPDNSIKSSHIADARIEYGGVGVLAEKQNPGWLARTLDVVWPF</sequence>
<evidence type="ECO:0000256" key="4">
    <source>
        <dbReference type="ARBA" id="ARBA00023136"/>
    </source>
</evidence>
<evidence type="ECO:0000256" key="2">
    <source>
        <dbReference type="ARBA" id="ARBA00006929"/>
    </source>
</evidence>
<comment type="similarity">
    <text evidence="2 7">Belongs to the FlgH family.</text>
</comment>
<dbReference type="PRINTS" id="PR01008">
    <property type="entry name" value="FLGLRINGFLGH"/>
</dbReference>
<dbReference type="EMBL" id="JACNJZ010000115">
    <property type="protein sequence ID" value="MBC8317923.1"/>
    <property type="molecule type" value="Genomic_DNA"/>
</dbReference>
<gene>
    <name evidence="7" type="primary">flgH</name>
    <name evidence="8" type="ORF">H8E41_08445</name>
</gene>
<reference evidence="8 9" key="1">
    <citation type="submission" date="2020-08" db="EMBL/GenBank/DDBJ databases">
        <title>Bridging the membrane lipid divide: bacteria of the FCB group superphylum have the potential to synthesize archaeal ether lipids.</title>
        <authorList>
            <person name="Villanueva L."/>
            <person name="Von Meijenfeldt F.A.B."/>
            <person name="Westbye A.B."/>
            <person name="Yadav S."/>
            <person name="Hopmans E.C."/>
            <person name="Dutilh B.E."/>
            <person name="Sinninghe Damste J.S."/>
        </authorList>
    </citation>
    <scope>NUCLEOTIDE SEQUENCE [LARGE SCALE GENOMIC DNA]</scope>
    <source>
        <strain evidence="8">NIOZ-UU47</strain>
    </source>
</reference>
<name>A0A8J6NFG4_9BACT</name>
<evidence type="ECO:0000313" key="9">
    <source>
        <dbReference type="Proteomes" id="UP000614424"/>
    </source>
</evidence>
<keyword evidence="8" id="KW-0969">Cilium</keyword>
<protein>
    <recommendedName>
        <fullName evidence="7">Flagellar L-ring protein</fullName>
    </recommendedName>
    <alternativeName>
        <fullName evidence="7">Basal body L-ring protein</fullName>
    </alternativeName>
</protein>
<accession>A0A8J6NFG4</accession>